<dbReference type="CDD" id="cd06164">
    <property type="entry name" value="S2P-M50_SpoIVFB_CBS"/>
    <property type="match status" value="1"/>
</dbReference>
<dbReference type="EMBL" id="BAABHC010000005">
    <property type="protein sequence ID" value="GAA4429594.1"/>
    <property type="molecule type" value="Genomic_DNA"/>
</dbReference>
<keyword evidence="11 14" id="KW-0482">Metalloprotease</keyword>
<dbReference type="GO" id="GO:0006508">
    <property type="term" value="P:proteolysis"/>
    <property type="evidence" value="ECO:0007669"/>
    <property type="project" value="UniProtKB-KW"/>
</dbReference>
<accession>A0ABP8LIC7</accession>
<evidence type="ECO:0000256" key="15">
    <source>
        <dbReference type="PROSITE-ProRule" id="PRU00703"/>
    </source>
</evidence>
<dbReference type="InterPro" id="IPR016483">
    <property type="entry name" value="UCP006404_Pept_M50_CBS"/>
</dbReference>
<keyword evidence="5 14" id="KW-0812">Transmembrane</keyword>
<dbReference type="Pfam" id="PF00571">
    <property type="entry name" value="CBS"/>
    <property type="match status" value="2"/>
</dbReference>
<dbReference type="InterPro" id="IPR046342">
    <property type="entry name" value="CBS_dom_sf"/>
</dbReference>
<dbReference type="SMART" id="SM00116">
    <property type="entry name" value="CBS"/>
    <property type="match status" value="2"/>
</dbReference>
<dbReference type="Pfam" id="PF02163">
    <property type="entry name" value="Peptidase_M50"/>
    <property type="match status" value="2"/>
</dbReference>
<proteinExistence type="inferred from homology"/>
<evidence type="ECO:0000259" key="16">
    <source>
        <dbReference type="PROSITE" id="PS51371"/>
    </source>
</evidence>
<dbReference type="PANTHER" id="PTHR39188:SF3">
    <property type="entry name" value="STAGE IV SPORULATION PROTEIN FB"/>
    <property type="match status" value="1"/>
</dbReference>
<evidence type="ECO:0000256" key="14">
    <source>
        <dbReference type="PIRNR" id="PIRNR006404"/>
    </source>
</evidence>
<dbReference type="GO" id="GO:0008233">
    <property type="term" value="F:peptidase activity"/>
    <property type="evidence" value="ECO:0007669"/>
    <property type="project" value="UniProtKB-KW"/>
</dbReference>
<keyword evidence="4 14" id="KW-0645">Protease</keyword>
<keyword evidence="18" id="KW-1185">Reference proteome</keyword>
<keyword evidence="9 14" id="KW-0862">Zinc</keyword>
<comment type="similarity">
    <text evidence="2 14">Belongs to the peptidase M50B family.</text>
</comment>
<feature type="transmembrane region" description="Helical" evidence="14">
    <location>
        <begin position="147"/>
        <end position="167"/>
    </location>
</feature>
<evidence type="ECO:0000256" key="9">
    <source>
        <dbReference type="ARBA" id="ARBA00022833"/>
    </source>
</evidence>
<feature type="transmembrane region" description="Helical" evidence="14">
    <location>
        <begin position="7"/>
        <end position="31"/>
    </location>
</feature>
<evidence type="ECO:0000256" key="12">
    <source>
        <dbReference type="ARBA" id="ARBA00023122"/>
    </source>
</evidence>
<comment type="cofactor">
    <cofactor evidence="14">
        <name>Zn(2+)</name>
        <dbReference type="ChEBI" id="CHEBI:29105"/>
    </cofactor>
    <text evidence="14">Binds 1 zinc ion per subunit.</text>
</comment>
<organism evidence="17 18">
    <name type="scientific">Pontibacter saemangeumensis</name>
    <dbReference type="NCBI Taxonomy" id="1084525"/>
    <lineage>
        <taxon>Bacteria</taxon>
        <taxon>Pseudomonadati</taxon>
        <taxon>Bacteroidota</taxon>
        <taxon>Cytophagia</taxon>
        <taxon>Cytophagales</taxon>
        <taxon>Hymenobacteraceae</taxon>
        <taxon>Pontibacter</taxon>
    </lineage>
</organism>
<evidence type="ECO:0000313" key="17">
    <source>
        <dbReference type="EMBL" id="GAA4429594.1"/>
    </source>
</evidence>
<feature type="transmembrane region" description="Helical" evidence="14">
    <location>
        <begin position="43"/>
        <end position="62"/>
    </location>
</feature>
<evidence type="ECO:0000256" key="10">
    <source>
        <dbReference type="ARBA" id="ARBA00022989"/>
    </source>
</evidence>
<name>A0ABP8LIC7_9BACT</name>
<evidence type="ECO:0000256" key="8">
    <source>
        <dbReference type="ARBA" id="ARBA00022801"/>
    </source>
</evidence>
<evidence type="ECO:0000256" key="2">
    <source>
        <dbReference type="ARBA" id="ARBA00007931"/>
    </source>
</evidence>
<dbReference type="Proteomes" id="UP001500552">
    <property type="component" value="Unassembled WGS sequence"/>
</dbReference>
<evidence type="ECO:0000256" key="7">
    <source>
        <dbReference type="ARBA" id="ARBA00022737"/>
    </source>
</evidence>
<keyword evidence="10 14" id="KW-1133">Transmembrane helix</keyword>
<evidence type="ECO:0000256" key="11">
    <source>
        <dbReference type="ARBA" id="ARBA00023049"/>
    </source>
</evidence>
<keyword evidence="7" id="KW-0677">Repeat</keyword>
<evidence type="ECO:0000256" key="1">
    <source>
        <dbReference type="ARBA" id="ARBA00004651"/>
    </source>
</evidence>
<gene>
    <name evidence="17" type="ORF">GCM10023188_15150</name>
</gene>
<feature type="transmembrane region" description="Helical" evidence="14">
    <location>
        <begin position="188"/>
        <end position="206"/>
    </location>
</feature>
<evidence type="ECO:0000313" key="18">
    <source>
        <dbReference type="Proteomes" id="UP001500552"/>
    </source>
</evidence>
<protein>
    <recommendedName>
        <fullName evidence="14">Zinc metalloprotease</fullName>
    </recommendedName>
</protein>
<evidence type="ECO:0000256" key="13">
    <source>
        <dbReference type="ARBA" id="ARBA00023136"/>
    </source>
</evidence>
<reference evidence="18" key="1">
    <citation type="journal article" date="2019" name="Int. J. Syst. Evol. Microbiol.">
        <title>The Global Catalogue of Microorganisms (GCM) 10K type strain sequencing project: providing services to taxonomists for standard genome sequencing and annotation.</title>
        <authorList>
            <consortium name="The Broad Institute Genomics Platform"/>
            <consortium name="The Broad Institute Genome Sequencing Center for Infectious Disease"/>
            <person name="Wu L."/>
            <person name="Ma J."/>
        </authorList>
    </citation>
    <scope>NUCLEOTIDE SEQUENCE [LARGE SCALE GENOMIC DNA]</scope>
    <source>
        <strain evidence="18">JCM 17926</strain>
    </source>
</reference>
<dbReference type="PROSITE" id="PS51371">
    <property type="entry name" value="CBS"/>
    <property type="match status" value="2"/>
</dbReference>
<dbReference type="SUPFAM" id="SSF54631">
    <property type="entry name" value="CBS-domain pair"/>
    <property type="match status" value="1"/>
</dbReference>
<evidence type="ECO:0000256" key="6">
    <source>
        <dbReference type="ARBA" id="ARBA00022723"/>
    </source>
</evidence>
<dbReference type="PIRSF" id="PIRSF006404">
    <property type="entry name" value="UCP006404_Pept_M50_CBS"/>
    <property type="match status" value="1"/>
</dbReference>
<keyword evidence="8 14" id="KW-0378">Hydrolase</keyword>
<evidence type="ECO:0000256" key="5">
    <source>
        <dbReference type="ARBA" id="ARBA00022692"/>
    </source>
</evidence>
<sequence length="367" mass="40194">MSRKWSLYLGGLSGIKVYVHWSFWIIIPWIFLMHFNMGQGAEGLWGVLFVLALFGCVVLHEFGHALTAKKFSILTRDITIYPIGGVASLEAIPEKPSQELLVALAGPLVNLGIAAFLWVYLQAAGQWPDIPALQAAAQDAHMLSLPFGFNLFVANIVLAVFNLVPAFPMDGGRVLRALLAFRMSRARATRIAATVGQLLAIAFVFIGFFYNFWLVFIGLFVYLGAGGEAAFEAANSALGQRVVNDVFMRRYSCLRPDETLQKAVDLLLNGQDKEFLVVDGEKVLGVLTRKDLIRGLAERGSTSLVSSIMHKDYVTFSPQMPLQGVYQKMQGSGYTYGPVLDKGVLIGPLDRANIEELLMVKAASGKG</sequence>
<keyword evidence="3 14" id="KW-1003">Cell membrane</keyword>
<dbReference type="Gene3D" id="3.10.580.10">
    <property type="entry name" value="CBS-domain"/>
    <property type="match status" value="1"/>
</dbReference>
<evidence type="ECO:0000256" key="4">
    <source>
        <dbReference type="ARBA" id="ARBA00022670"/>
    </source>
</evidence>
<dbReference type="RefSeq" id="WP_345158029.1">
    <property type="nucleotide sequence ID" value="NZ_BAABHC010000005.1"/>
</dbReference>
<dbReference type="PANTHER" id="PTHR39188">
    <property type="entry name" value="MEMBRANE-ASSOCIATED ZINC METALLOPROTEASE M50B"/>
    <property type="match status" value="1"/>
</dbReference>
<keyword evidence="6 14" id="KW-0479">Metal-binding</keyword>
<keyword evidence="12 15" id="KW-0129">CBS domain</keyword>
<evidence type="ECO:0000256" key="3">
    <source>
        <dbReference type="ARBA" id="ARBA00022475"/>
    </source>
</evidence>
<dbReference type="InterPro" id="IPR000644">
    <property type="entry name" value="CBS_dom"/>
</dbReference>
<dbReference type="InterPro" id="IPR008915">
    <property type="entry name" value="Peptidase_M50"/>
</dbReference>
<comment type="caution">
    <text evidence="17">The sequence shown here is derived from an EMBL/GenBank/DDBJ whole genome shotgun (WGS) entry which is preliminary data.</text>
</comment>
<comment type="subcellular location">
    <subcellularLocation>
        <location evidence="1 14">Cell membrane</location>
        <topology evidence="1 14">Multi-pass membrane protein</topology>
    </subcellularLocation>
</comment>
<feature type="domain" description="CBS" evidence="16">
    <location>
        <begin position="309"/>
        <end position="364"/>
    </location>
</feature>
<feature type="transmembrane region" description="Helical" evidence="14">
    <location>
        <begin position="100"/>
        <end position="121"/>
    </location>
</feature>
<keyword evidence="13 14" id="KW-0472">Membrane</keyword>
<feature type="domain" description="CBS" evidence="16">
    <location>
        <begin position="247"/>
        <end position="303"/>
    </location>
</feature>